<dbReference type="GeneID" id="99751909"/>
<dbReference type="GO" id="GO:0006310">
    <property type="term" value="P:DNA recombination"/>
    <property type="evidence" value="ECO:0007669"/>
    <property type="project" value="UniProtKB-KW"/>
</dbReference>
<accession>A0ABC9NHX5</accession>
<dbReference type="InterPro" id="IPR050090">
    <property type="entry name" value="Tyrosine_recombinase_XerCD"/>
</dbReference>
<dbReference type="PANTHER" id="PTHR30349:SF64">
    <property type="entry name" value="PROPHAGE INTEGRASE INTD-RELATED"/>
    <property type="match status" value="1"/>
</dbReference>
<proteinExistence type="inferred from homology"/>
<dbReference type="GO" id="GO:0003677">
    <property type="term" value="F:DNA binding"/>
    <property type="evidence" value="ECO:0007669"/>
    <property type="project" value="UniProtKB-KW"/>
</dbReference>
<evidence type="ECO:0000259" key="4">
    <source>
        <dbReference type="PROSITE" id="PS51898"/>
    </source>
</evidence>
<dbReference type="AlphaFoldDB" id="A0ABC9NHX5"/>
<dbReference type="InterPro" id="IPR025269">
    <property type="entry name" value="SAM-like_dom"/>
</dbReference>
<evidence type="ECO:0000256" key="1">
    <source>
        <dbReference type="ARBA" id="ARBA00008857"/>
    </source>
</evidence>
<dbReference type="Pfam" id="PF13102">
    <property type="entry name" value="Phage_int_SAM_5"/>
    <property type="match status" value="1"/>
</dbReference>
<dbReference type="InterPro" id="IPR010998">
    <property type="entry name" value="Integrase_recombinase_N"/>
</dbReference>
<dbReference type="InterPro" id="IPR002104">
    <property type="entry name" value="Integrase_catalytic"/>
</dbReference>
<name>A0ABC9NHX5_BACUC</name>
<dbReference type="RefSeq" id="WP_005824651.1">
    <property type="nucleotide sequence ID" value="NZ_DS362229.1"/>
</dbReference>
<dbReference type="EMBL" id="AAYH02000027">
    <property type="protein sequence ID" value="EDO56258.1"/>
    <property type="molecule type" value="Genomic_DNA"/>
</dbReference>
<dbReference type="Gene3D" id="1.10.443.10">
    <property type="entry name" value="Intergrase catalytic core"/>
    <property type="match status" value="1"/>
</dbReference>
<dbReference type="PANTHER" id="PTHR30349">
    <property type="entry name" value="PHAGE INTEGRASE-RELATED"/>
    <property type="match status" value="1"/>
</dbReference>
<keyword evidence="3" id="KW-0233">DNA recombination</keyword>
<dbReference type="InterPro" id="IPR011010">
    <property type="entry name" value="DNA_brk_join_enz"/>
</dbReference>
<dbReference type="InterPro" id="IPR013762">
    <property type="entry name" value="Integrase-like_cat_sf"/>
</dbReference>
<comment type="similarity">
    <text evidence="1">Belongs to the 'phage' integrase family.</text>
</comment>
<sequence>MRSTFRVLFYLKKGAPLKNGMLPIMVRITIDGEKVEFSTKLEIEEKKWDIKSAKAAGRTPAANEINLKLDKMRVEFNNHYEKIRSVGSFPTPLMLKNAYLGIKAKSHTMLTVFKKIVDEKGKQLGVSISKSTYSKYELVYRRLQEYIKQEYKNTDLPLYSIDDDFVNGFEIFLRVDKKVGHNATAKMMQKLKTSTTYAKSHGMMQEDPFYDKKITFEDVDVPYLTMEELQAVMEKDIQNARLRRVRDIFVFSCFTGLAYSDTYYLTEEHLYKANDGKMWIKKPRQKTKVIADIPLLEVPLQILDKYRGQQTGGRLLPVCSNQKVNQYLKELATVCGINKELTYHVARYTFATSLTLLHDVPMASIAKMLGHTNIRQTQHYAKATNILLSRSMQNLSEQLNLRMEIK</sequence>
<evidence type="ECO:0000313" key="5">
    <source>
        <dbReference type="EMBL" id="EDO56258.1"/>
    </source>
</evidence>
<evidence type="ECO:0000313" key="6">
    <source>
        <dbReference type="Proteomes" id="UP000004110"/>
    </source>
</evidence>
<dbReference type="Gene3D" id="1.10.150.130">
    <property type="match status" value="1"/>
</dbReference>
<dbReference type="SUPFAM" id="SSF56349">
    <property type="entry name" value="DNA breaking-rejoining enzymes"/>
    <property type="match status" value="1"/>
</dbReference>
<reference evidence="5" key="2">
    <citation type="submission" date="2013-11" db="EMBL/GenBank/DDBJ databases">
        <title>Draft genome sequence of Bacteroides uniformis (ATCC 8492).</title>
        <authorList>
            <person name="Sudarsanam P."/>
            <person name="Ley R."/>
            <person name="Guruge J."/>
            <person name="Turnbaugh P.J."/>
            <person name="Mahowald M."/>
            <person name="Liep D."/>
            <person name="Gordon J."/>
        </authorList>
    </citation>
    <scope>NUCLEOTIDE SEQUENCE</scope>
    <source>
        <strain evidence="5">ATCC 8492</strain>
    </source>
</reference>
<organism evidence="5 6">
    <name type="scientific">Bacteroides uniformis (strain ATCC 8492 / DSM 6597 / CCUG 4942 / CIP 103695 / JCM 5828 / KCTC 5204 / NCTC 13054 / VPI 0061)</name>
    <dbReference type="NCBI Taxonomy" id="411479"/>
    <lineage>
        <taxon>Bacteria</taxon>
        <taxon>Pseudomonadati</taxon>
        <taxon>Bacteroidota</taxon>
        <taxon>Bacteroidia</taxon>
        <taxon>Bacteroidales</taxon>
        <taxon>Bacteroidaceae</taxon>
        <taxon>Bacteroides</taxon>
    </lineage>
</organism>
<dbReference type="PROSITE" id="PS51898">
    <property type="entry name" value="TYR_RECOMBINASE"/>
    <property type="match status" value="1"/>
</dbReference>
<gene>
    <name evidence="5" type="ORF">BACUNI_00096</name>
</gene>
<dbReference type="CDD" id="cd01185">
    <property type="entry name" value="INTN1_C_like"/>
    <property type="match status" value="1"/>
</dbReference>
<keyword evidence="2" id="KW-0238">DNA-binding</keyword>
<dbReference type="Proteomes" id="UP000004110">
    <property type="component" value="Unassembled WGS sequence"/>
</dbReference>
<protein>
    <submittedName>
        <fullName evidence="5">Site-specific recombinase, phage integrase family</fullName>
    </submittedName>
</protein>
<dbReference type="Pfam" id="PF17293">
    <property type="entry name" value="Arm-DNA-bind_5"/>
    <property type="match status" value="1"/>
</dbReference>
<dbReference type="Pfam" id="PF00589">
    <property type="entry name" value="Phage_integrase"/>
    <property type="match status" value="1"/>
</dbReference>
<evidence type="ECO:0000256" key="3">
    <source>
        <dbReference type="ARBA" id="ARBA00023172"/>
    </source>
</evidence>
<feature type="domain" description="Tyr recombinase" evidence="4">
    <location>
        <begin position="219"/>
        <end position="393"/>
    </location>
</feature>
<reference evidence="5" key="1">
    <citation type="submission" date="2007-06" db="EMBL/GenBank/DDBJ databases">
        <authorList>
            <person name="Fulton L."/>
            <person name="Clifton S."/>
            <person name="Fulton B."/>
            <person name="Xu J."/>
            <person name="Minx P."/>
            <person name="Pepin K.H."/>
            <person name="Johnson M."/>
            <person name="Thiruvilangam P."/>
            <person name="Bhonagiri V."/>
            <person name="Nash W.E."/>
            <person name="Mardis E.R."/>
            <person name="Wilson R.K."/>
        </authorList>
    </citation>
    <scope>NUCLEOTIDE SEQUENCE [LARGE SCALE GENOMIC DNA]</scope>
    <source>
        <strain evidence="5">ATCC 8492</strain>
    </source>
</reference>
<evidence type="ECO:0000256" key="2">
    <source>
        <dbReference type="ARBA" id="ARBA00023125"/>
    </source>
</evidence>
<keyword evidence="6" id="KW-1185">Reference proteome</keyword>
<comment type="caution">
    <text evidence="5">The sequence shown here is derived from an EMBL/GenBank/DDBJ whole genome shotgun (WGS) entry which is preliminary data.</text>
</comment>
<dbReference type="InterPro" id="IPR035386">
    <property type="entry name" value="Arm-DNA-bind_5"/>
</dbReference>